<evidence type="ECO:0000256" key="4">
    <source>
        <dbReference type="HAMAP-Rule" id="MF_01632"/>
    </source>
</evidence>
<comment type="caution">
    <text evidence="4">Lacks conserved residue(s) required for the propagation of feature annotation.</text>
</comment>
<feature type="binding site" evidence="4">
    <location>
        <position position="86"/>
    </location>
    <ligand>
        <name>substrate</name>
    </ligand>
</feature>
<feature type="binding site" evidence="4">
    <location>
        <position position="124"/>
    </location>
    <ligand>
        <name>substrate</name>
    </ligand>
</feature>
<gene>
    <name evidence="4" type="primary">ubiC</name>
    <name evidence="5" type="ORF">EV699_11627</name>
</gene>
<keyword evidence="1 4" id="KW-0963">Cytoplasm</keyword>
<dbReference type="Gene3D" id="3.40.1410.10">
    <property type="entry name" value="Chorismate lyase-like"/>
    <property type="match status" value="1"/>
</dbReference>
<keyword evidence="6" id="KW-1185">Reference proteome</keyword>
<name>A0A4R2L361_9GAMM</name>
<dbReference type="UniPathway" id="UPA00232"/>
<evidence type="ECO:0000256" key="3">
    <source>
        <dbReference type="ARBA" id="ARBA00023239"/>
    </source>
</evidence>
<dbReference type="SUPFAM" id="SSF64288">
    <property type="entry name" value="Chorismate lyase-like"/>
    <property type="match status" value="1"/>
</dbReference>
<evidence type="ECO:0000313" key="6">
    <source>
        <dbReference type="Proteomes" id="UP000295765"/>
    </source>
</evidence>
<accession>A0A4R2L361</accession>
<dbReference type="GO" id="GO:0008813">
    <property type="term" value="F:chorismate lyase activity"/>
    <property type="evidence" value="ECO:0007669"/>
    <property type="project" value="UniProtKB-UniRule"/>
</dbReference>
<comment type="caution">
    <text evidence="5">The sequence shown here is derived from an EMBL/GenBank/DDBJ whole genome shotgun (WGS) entry which is preliminary data.</text>
</comment>
<dbReference type="Proteomes" id="UP000295765">
    <property type="component" value="Unassembled WGS sequence"/>
</dbReference>
<keyword evidence="4" id="KW-0670">Pyruvate</keyword>
<comment type="catalytic activity">
    <reaction evidence="4">
        <text>chorismate = 4-hydroxybenzoate + pyruvate</text>
        <dbReference type="Rhea" id="RHEA:16505"/>
        <dbReference type="ChEBI" id="CHEBI:15361"/>
        <dbReference type="ChEBI" id="CHEBI:17879"/>
        <dbReference type="ChEBI" id="CHEBI:29748"/>
        <dbReference type="EC" id="4.1.3.40"/>
    </reaction>
</comment>
<dbReference type="AlphaFoldDB" id="A0A4R2L361"/>
<dbReference type="PANTHER" id="PTHR38683">
    <property type="entry name" value="CHORISMATE PYRUVATE-LYASE"/>
    <property type="match status" value="1"/>
</dbReference>
<comment type="pathway">
    <text evidence="4">Cofactor biosynthesis; ubiquinone biosynthesis.</text>
</comment>
<sequence length="203" mass="22332">MPDRPFRHLVLQARWRPAGHGAPGHPPPALAAWLFDTGSLTRRLRAACAERGQAFAVEVLRTGRARLLNDEAAALGCRRSGYAWVREVLLRAGGEPWVFARTVVPLRSLRGAGRSLTRLGARPLGELLFADPQVRRGPLQVARLDLRRPLYRHACAPCADAAVALWARRSVFHIGGRPLLVCELFLPAHPAVRAHALANVPER</sequence>
<comment type="subcellular location">
    <subcellularLocation>
        <location evidence="4">Cytoplasm</location>
    </subcellularLocation>
</comment>
<reference evidence="5 6" key="1">
    <citation type="submission" date="2019-03" db="EMBL/GenBank/DDBJ databases">
        <title>Genomic Encyclopedia of Type Strains, Phase IV (KMG-IV): sequencing the most valuable type-strain genomes for metagenomic binning, comparative biology and taxonomic classification.</title>
        <authorList>
            <person name="Goeker M."/>
        </authorList>
    </citation>
    <scope>NUCLEOTIDE SEQUENCE [LARGE SCALE GENOMIC DNA]</scope>
    <source>
        <strain evidence="5 6">DSM 25287</strain>
    </source>
</reference>
<dbReference type="EMBL" id="SLWY01000016">
    <property type="protein sequence ID" value="TCO80122.1"/>
    <property type="molecule type" value="Genomic_DNA"/>
</dbReference>
<proteinExistence type="inferred from homology"/>
<dbReference type="InterPro" id="IPR028978">
    <property type="entry name" value="Chorismate_lyase_/UTRA_dom_sf"/>
</dbReference>
<dbReference type="GO" id="GO:0005829">
    <property type="term" value="C:cytosol"/>
    <property type="evidence" value="ECO:0007669"/>
    <property type="project" value="TreeGrafter"/>
</dbReference>
<evidence type="ECO:0000256" key="1">
    <source>
        <dbReference type="ARBA" id="ARBA00022490"/>
    </source>
</evidence>
<evidence type="ECO:0000313" key="5">
    <source>
        <dbReference type="EMBL" id="TCO80122.1"/>
    </source>
</evidence>
<protein>
    <recommendedName>
        <fullName evidence="4">Probable chorismate pyruvate-lyase</fullName>
        <shortName evidence="4">CL</shortName>
        <shortName evidence="4">CPL</shortName>
        <ecNumber evidence="4">4.1.3.40</ecNumber>
    </recommendedName>
</protein>
<dbReference type="HAMAP" id="MF_01632">
    <property type="entry name" value="UbiC"/>
    <property type="match status" value="1"/>
</dbReference>
<dbReference type="Pfam" id="PF04345">
    <property type="entry name" value="Chor_lyase"/>
    <property type="match status" value="1"/>
</dbReference>
<feature type="binding site" evidence="4">
    <location>
        <position position="183"/>
    </location>
    <ligand>
        <name>substrate</name>
    </ligand>
</feature>
<dbReference type="GO" id="GO:0042866">
    <property type="term" value="P:pyruvate biosynthetic process"/>
    <property type="evidence" value="ECO:0007669"/>
    <property type="project" value="UniProtKB-UniRule"/>
</dbReference>
<organism evidence="5 6">
    <name type="scientific">Plasticicumulans lactativorans</name>
    <dbReference type="NCBI Taxonomy" id="1133106"/>
    <lineage>
        <taxon>Bacteria</taxon>
        <taxon>Pseudomonadati</taxon>
        <taxon>Pseudomonadota</taxon>
        <taxon>Gammaproteobacteria</taxon>
        <taxon>Candidatus Competibacteraceae</taxon>
        <taxon>Plasticicumulans</taxon>
    </lineage>
</organism>
<dbReference type="InterPro" id="IPR007440">
    <property type="entry name" value="Chorismate--pyruvate_lyase"/>
</dbReference>
<keyword evidence="2 4" id="KW-0831">Ubiquinone biosynthesis</keyword>
<comment type="function">
    <text evidence="4">Removes the pyruvyl group from chorismate, with concomitant aromatization of the ring, to provide 4-hydroxybenzoate (4HB) for the ubiquinone pathway.</text>
</comment>
<evidence type="ECO:0000256" key="2">
    <source>
        <dbReference type="ARBA" id="ARBA00022688"/>
    </source>
</evidence>
<dbReference type="PANTHER" id="PTHR38683:SF1">
    <property type="entry name" value="CHORISMATE PYRUVATE-LYASE"/>
    <property type="match status" value="1"/>
</dbReference>
<dbReference type="EC" id="4.1.3.40" evidence="4"/>
<dbReference type="GO" id="GO:0006744">
    <property type="term" value="P:ubiquinone biosynthetic process"/>
    <property type="evidence" value="ECO:0007669"/>
    <property type="project" value="UniProtKB-UniRule"/>
</dbReference>
<keyword evidence="3 4" id="KW-0456">Lyase</keyword>
<comment type="similarity">
    <text evidence="4">Belongs to the UbiC family.</text>
</comment>